<accession>B0P7H3</accession>
<evidence type="ECO:0000313" key="2">
    <source>
        <dbReference type="Proteomes" id="UP000003803"/>
    </source>
</evidence>
<sequence length="39" mass="4530">MLMAKVMTPYHFEINRCGHAISTAWCNSGKKDIEKIYEI</sequence>
<evidence type="ECO:0000313" key="1">
    <source>
        <dbReference type="EMBL" id="EDS12476.1"/>
    </source>
</evidence>
<dbReference type="Proteomes" id="UP000003803">
    <property type="component" value="Unassembled WGS sequence"/>
</dbReference>
<comment type="caution">
    <text evidence="1">The sequence shown here is derived from an EMBL/GenBank/DDBJ whole genome shotgun (WGS) entry which is preliminary data.</text>
</comment>
<gene>
    <name evidence="1" type="ORF">ANACOL_00704</name>
</gene>
<proteinExistence type="predicted"/>
<reference evidence="1" key="2">
    <citation type="submission" date="2013-09" db="EMBL/GenBank/DDBJ databases">
        <title>Draft genome sequence of Anaerotruncus colihominis(DSM 17241).</title>
        <authorList>
            <person name="Sudarsanam P."/>
            <person name="Ley R."/>
            <person name="Guruge J."/>
            <person name="Turnbaugh P.J."/>
            <person name="Mahowald M."/>
            <person name="Liep D."/>
            <person name="Gordon J."/>
        </authorList>
    </citation>
    <scope>NUCLEOTIDE SEQUENCE</scope>
    <source>
        <strain evidence="1">DSM 17241</strain>
    </source>
</reference>
<dbReference type="AlphaFoldDB" id="B0P7H3"/>
<organism evidence="1 2">
    <name type="scientific">Anaerotruncus colihominis DSM 17241</name>
    <dbReference type="NCBI Taxonomy" id="445972"/>
    <lineage>
        <taxon>Bacteria</taxon>
        <taxon>Bacillati</taxon>
        <taxon>Bacillota</taxon>
        <taxon>Clostridia</taxon>
        <taxon>Eubacteriales</taxon>
        <taxon>Oscillospiraceae</taxon>
        <taxon>Anaerotruncus</taxon>
    </lineage>
</organism>
<dbReference type="HOGENOM" id="CLU_3303742_0_0_9"/>
<keyword evidence="2" id="KW-1185">Reference proteome</keyword>
<name>B0P7H3_9FIRM</name>
<reference evidence="1" key="1">
    <citation type="submission" date="2007-11" db="EMBL/GenBank/DDBJ databases">
        <authorList>
            <person name="Fulton L."/>
            <person name="Clifton S."/>
            <person name="Fulton B."/>
            <person name="Xu J."/>
            <person name="Minx P."/>
            <person name="Pepin K.H."/>
            <person name="Johnson M."/>
            <person name="Thiruvilangam P."/>
            <person name="Bhonagiri V."/>
            <person name="Nash W.E."/>
            <person name="Mardis E.R."/>
            <person name="Wilson R.K."/>
        </authorList>
    </citation>
    <scope>NUCLEOTIDE SEQUENCE [LARGE SCALE GENOMIC DNA]</scope>
    <source>
        <strain evidence="1">DSM 17241</strain>
    </source>
</reference>
<dbReference type="EMBL" id="ABGD02000006">
    <property type="protein sequence ID" value="EDS12476.1"/>
    <property type="molecule type" value="Genomic_DNA"/>
</dbReference>
<protein>
    <submittedName>
        <fullName evidence="1">Uncharacterized protein</fullName>
    </submittedName>
</protein>